<comment type="caution">
    <text evidence="1">The sequence shown here is derived from an EMBL/GenBank/DDBJ whole genome shotgun (WGS) entry which is preliminary data.</text>
</comment>
<organism evidence="1 2">
    <name type="scientific">Cichorium intybus</name>
    <name type="common">Chicory</name>
    <dbReference type="NCBI Taxonomy" id="13427"/>
    <lineage>
        <taxon>Eukaryota</taxon>
        <taxon>Viridiplantae</taxon>
        <taxon>Streptophyta</taxon>
        <taxon>Embryophyta</taxon>
        <taxon>Tracheophyta</taxon>
        <taxon>Spermatophyta</taxon>
        <taxon>Magnoliopsida</taxon>
        <taxon>eudicotyledons</taxon>
        <taxon>Gunneridae</taxon>
        <taxon>Pentapetalae</taxon>
        <taxon>asterids</taxon>
        <taxon>campanulids</taxon>
        <taxon>Asterales</taxon>
        <taxon>Asteraceae</taxon>
        <taxon>Cichorioideae</taxon>
        <taxon>Cichorieae</taxon>
        <taxon>Cichoriinae</taxon>
        <taxon>Cichorium</taxon>
    </lineage>
</organism>
<dbReference type="EMBL" id="CM042016">
    <property type="protein sequence ID" value="KAI3700268.1"/>
    <property type="molecule type" value="Genomic_DNA"/>
</dbReference>
<evidence type="ECO:0000313" key="1">
    <source>
        <dbReference type="EMBL" id="KAI3700268.1"/>
    </source>
</evidence>
<keyword evidence="2" id="KW-1185">Reference proteome</keyword>
<dbReference type="Proteomes" id="UP001055811">
    <property type="component" value="Linkage Group LG08"/>
</dbReference>
<proteinExistence type="predicted"/>
<reference evidence="2" key="1">
    <citation type="journal article" date="2022" name="Mol. Ecol. Resour.">
        <title>The genomes of chicory, endive, great burdock and yacon provide insights into Asteraceae palaeo-polyploidization history and plant inulin production.</title>
        <authorList>
            <person name="Fan W."/>
            <person name="Wang S."/>
            <person name="Wang H."/>
            <person name="Wang A."/>
            <person name="Jiang F."/>
            <person name="Liu H."/>
            <person name="Zhao H."/>
            <person name="Xu D."/>
            <person name="Zhang Y."/>
        </authorList>
    </citation>
    <scope>NUCLEOTIDE SEQUENCE [LARGE SCALE GENOMIC DNA]</scope>
    <source>
        <strain evidence="2">cv. Punajuju</strain>
    </source>
</reference>
<evidence type="ECO:0000313" key="2">
    <source>
        <dbReference type="Proteomes" id="UP001055811"/>
    </source>
</evidence>
<reference evidence="1 2" key="2">
    <citation type="journal article" date="2022" name="Mol. Ecol. Resour.">
        <title>The genomes of chicory, endive, great burdock and yacon provide insights into Asteraceae paleo-polyploidization history and plant inulin production.</title>
        <authorList>
            <person name="Fan W."/>
            <person name="Wang S."/>
            <person name="Wang H."/>
            <person name="Wang A."/>
            <person name="Jiang F."/>
            <person name="Liu H."/>
            <person name="Zhao H."/>
            <person name="Xu D."/>
            <person name="Zhang Y."/>
        </authorList>
    </citation>
    <scope>NUCLEOTIDE SEQUENCE [LARGE SCALE GENOMIC DNA]</scope>
    <source>
        <strain evidence="2">cv. Punajuju</strain>
        <tissue evidence="1">Leaves</tissue>
    </source>
</reference>
<sequence>MFDRKKKEEKKNVSGLLESRSGEENVVPENRRAALAEELAVLRQVDEFASKGVSPPRRKNGLSRACSLPPNARISRISLLENMFSISSNSLLSMTSQLSEAEERERGFANRGRWNHLRSMGDPKNLLQYMFNALSDSRCQSWEKDLEIKEMEEQLKELVGLLREIEFRRKEVEKELT</sequence>
<protein>
    <submittedName>
        <fullName evidence="1">Uncharacterized protein</fullName>
    </submittedName>
</protein>
<gene>
    <name evidence="1" type="ORF">L2E82_44890</name>
</gene>
<accession>A0ACB8ZRP8</accession>
<name>A0ACB8ZRP8_CICIN</name>